<comment type="caution">
    <text evidence="2">The sequence shown here is derived from an EMBL/GenBank/DDBJ whole genome shotgun (WGS) entry which is preliminary data.</text>
</comment>
<keyword evidence="3" id="KW-1185">Reference proteome</keyword>
<accession>A0A401TSZ6</accession>
<dbReference type="EMBL" id="BEZZ01162150">
    <property type="protein sequence ID" value="GCC45758.1"/>
    <property type="molecule type" value="Genomic_DNA"/>
</dbReference>
<reference evidence="2 3" key="1">
    <citation type="journal article" date="2018" name="Nat. Ecol. Evol.">
        <title>Shark genomes provide insights into elasmobranch evolution and the origin of vertebrates.</title>
        <authorList>
            <person name="Hara Y"/>
            <person name="Yamaguchi K"/>
            <person name="Onimaru K"/>
            <person name="Kadota M"/>
            <person name="Koyanagi M"/>
            <person name="Keeley SD"/>
            <person name="Tatsumi K"/>
            <person name="Tanaka K"/>
            <person name="Motone F"/>
            <person name="Kageyama Y"/>
            <person name="Nozu R"/>
            <person name="Adachi N"/>
            <person name="Nishimura O"/>
            <person name="Nakagawa R"/>
            <person name="Tanegashima C"/>
            <person name="Kiyatake I"/>
            <person name="Matsumoto R"/>
            <person name="Murakumo K"/>
            <person name="Nishida K"/>
            <person name="Terakita A"/>
            <person name="Kuratani S"/>
            <person name="Sato K"/>
            <person name="Hyodo S Kuraku.S."/>
        </authorList>
    </citation>
    <scope>NUCLEOTIDE SEQUENCE [LARGE SCALE GENOMIC DNA]</scope>
</reference>
<name>A0A401TSZ6_CHIPU</name>
<protein>
    <submittedName>
        <fullName evidence="2">Uncharacterized protein</fullName>
    </submittedName>
</protein>
<proteinExistence type="predicted"/>
<feature type="compositionally biased region" description="Pro residues" evidence="1">
    <location>
        <begin position="76"/>
        <end position="86"/>
    </location>
</feature>
<evidence type="ECO:0000313" key="2">
    <source>
        <dbReference type="EMBL" id="GCC45758.1"/>
    </source>
</evidence>
<feature type="region of interest" description="Disordered" evidence="1">
    <location>
        <begin position="1"/>
        <end position="35"/>
    </location>
</feature>
<feature type="compositionally biased region" description="Basic and acidic residues" evidence="1">
    <location>
        <begin position="111"/>
        <end position="122"/>
    </location>
</feature>
<organism evidence="2 3">
    <name type="scientific">Chiloscyllium punctatum</name>
    <name type="common">Brownbanded bambooshark</name>
    <name type="synonym">Hemiscyllium punctatum</name>
    <dbReference type="NCBI Taxonomy" id="137246"/>
    <lineage>
        <taxon>Eukaryota</taxon>
        <taxon>Metazoa</taxon>
        <taxon>Chordata</taxon>
        <taxon>Craniata</taxon>
        <taxon>Vertebrata</taxon>
        <taxon>Chondrichthyes</taxon>
        <taxon>Elasmobranchii</taxon>
        <taxon>Galeomorphii</taxon>
        <taxon>Galeoidea</taxon>
        <taxon>Orectolobiformes</taxon>
        <taxon>Hemiscylliidae</taxon>
        <taxon>Chiloscyllium</taxon>
    </lineage>
</organism>
<dbReference type="AlphaFoldDB" id="A0A401TSZ6"/>
<feature type="region of interest" description="Disordered" evidence="1">
    <location>
        <begin position="70"/>
        <end position="122"/>
    </location>
</feature>
<evidence type="ECO:0000256" key="1">
    <source>
        <dbReference type="SAM" id="MobiDB-lite"/>
    </source>
</evidence>
<sequence length="122" mass="13655">MPWRRVRLGREPETGDNSEIPMAGEQAPFTSPCPDRNVGVPWERLALVSELPRLDVHADSSWGVFRQETAVGTTPTAPPTTPPTPHNPTRSRKHRPRAYREMTSSSSCQIGEREKRGRGERG</sequence>
<evidence type="ECO:0000313" key="3">
    <source>
        <dbReference type="Proteomes" id="UP000287033"/>
    </source>
</evidence>
<dbReference type="Proteomes" id="UP000287033">
    <property type="component" value="Unassembled WGS sequence"/>
</dbReference>
<gene>
    <name evidence="2" type="ORF">chiPu_0029644</name>
</gene>